<comment type="caution">
    <text evidence="5">The sequence shown here is derived from an EMBL/GenBank/DDBJ whole genome shotgun (WGS) entry which is preliminary data.</text>
</comment>
<dbReference type="NCBIfam" id="TIGR00254">
    <property type="entry name" value="GGDEF"/>
    <property type="match status" value="1"/>
</dbReference>
<keyword evidence="1" id="KW-1133">Transmembrane helix</keyword>
<dbReference type="CDD" id="cd01949">
    <property type="entry name" value="GGDEF"/>
    <property type="match status" value="1"/>
</dbReference>
<dbReference type="Proteomes" id="UP001321700">
    <property type="component" value="Unassembled WGS sequence"/>
</dbReference>
<feature type="transmembrane region" description="Helical" evidence="1">
    <location>
        <begin position="265"/>
        <end position="285"/>
    </location>
</feature>
<evidence type="ECO:0000313" key="6">
    <source>
        <dbReference type="Proteomes" id="UP001321700"/>
    </source>
</evidence>
<organism evidence="5 6">
    <name type="scientific">Rhodoferax potami</name>
    <dbReference type="NCBI Taxonomy" id="3068338"/>
    <lineage>
        <taxon>Bacteria</taxon>
        <taxon>Pseudomonadati</taxon>
        <taxon>Pseudomonadota</taxon>
        <taxon>Betaproteobacteria</taxon>
        <taxon>Burkholderiales</taxon>
        <taxon>Comamonadaceae</taxon>
        <taxon>Rhodoferax</taxon>
    </lineage>
</organism>
<accession>A0ABU3KHJ3</accession>
<dbReference type="EMBL" id="JAVBIK010000001">
    <property type="protein sequence ID" value="MDT7517186.1"/>
    <property type="molecule type" value="Genomic_DNA"/>
</dbReference>
<dbReference type="InterPro" id="IPR003660">
    <property type="entry name" value="HAMP_dom"/>
</dbReference>
<dbReference type="SUPFAM" id="SSF141868">
    <property type="entry name" value="EAL domain-like"/>
    <property type="match status" value="1"/>
</dbReference>
<dbReference type="InterPro" id="IPR043128">
    <property type="entry name" value="Rev_trsase/Diguanyl_cyclase"/>
</dbReference>
<dbReference type="Pfam" id="PF00563">
    <property type="entry name" value="EAL"/>
    <property type="match status" value="1"/>
</dbReference>
<dbReference type="SMART" id="SM00304">
    <property type="entry name" value="HAMP"/>
    <property type="match status" value="1"/>
</dbReference>
<dbReference type="PROSITE" id="PS50887">
    <property type="entry name" value="GGDEF"/>
    <property type="match status" value="1"/>
</dbReference>
<evidence type="ECO:0000256" key="1">
    <source>
        <dbReference type="SAM" id="Phobius"/>
    </source>
</evidence>
<dbReference type="SMART" id="SM00267">
    <property type="entry name" value="GGDEF"/>
    <property type="match status" value="1"/>
</dbReference>
<keyword evidence="6" id="KW-1185">Reference proteome</keyword>
<dbReference type="Gene3D" id="3.20.20.450">
    <property type="entry name" value="EAL domain"/>
    <property type="match status" value="1"/>
</dbReference>
<dbReference type="Pfam" id="PF00990">
    <property type="entry name" value="GGDEF"/>
    <property type="match status" value="1"/>
</dbReference>
<dbReference type="PROSITE" id="PS50885">
    <property type="entry name" value="HAMP"/>
    <property type="match status" value="1"/>
</dbReference>
<proteinExistence type="predicted"/>
<dbReference type="Pfam" id="PF00672">
    <property type="entry name" value="HAMP"/>
    <property type="match status" value="1"/>
</dbReference>
<evidence type="ECO:0000259" key="4">
    <source>
        <dbReference type="PROSITE" id="PS50887"/>
    </source>
</evidence>
<dbReference type="SUPFAM" id="SSF55073">
    <property type="entry name" value="Nucleotide cyclase"/>
    <property type="match status" value="1"/>
</dbReference>
<keyword evidence="1" id="KW-0812">Transmembrane</keyword>
<dbReference type="Gene3D" id="6.10.340.10">
    <property type="match status" value="1"/>
</dbReference>
<feature type="domain" description="HAMP" evidence="3">
    <location>
        <begin position="286"/>
        <end position="339"/>
    </location>
</feature>
<dbReference type="SMART" id="SM00052">
    <property type="entry name" value="EAL"/>
    <property type="match status" value="1"/>
</dbReference>
<dbReference type="InterPro" id="IPR029150">
    <property type="entry name" value="dCache_3"/>
</dbReference>
<reference evidence="5 6" key="1">
    <citation type="submission" date="2023-08" db="EMBL/GenBank/DDBJ databases">
        <title>Rhodoferax potami sp. nov. and Rhodoferax mekongensis sp. nov., isolated from the Mekong River in Thailand.</title>
        <authorList>
            <person name="Kitikhun S."/>
            <person name="Charoenyingcharoen P."/>
            <person name="Siriarchawattana P."/>
            <person name="Likhitrattanapisal S."/>
            <person name="Nilsakha T."/>
            <person name="Chanpet A."/>
            <person name="Rattanawaree P."/>
            <person name="Ingsriswang S."/>
        </authorList>
    </citation>
    <scope>NUCLEOTIDE SEQUENCE [LARGE SCALE GENOMIC DNA]</scope>
    <source>
        <strain evidence="5 6">TBRC 17660</strain>
    </source>
</reference>
<dbReference type="PROSITE" id="PS50883">
    <property type="entry name" value="EAL"/>
    <property type="match status" value="1"/>
</dbReference>
<evidence type="ECO:0000259" key="2">
    <source>
        <dbReference type="PROSITE" id="PS50883"/>
    </source>
</evidence>
<feature type="domain" description="GGDEF" evidence="4">
    <location>
        <begin position="378"/>
        <end position="510"/>
    </location>
</feature>
<feature type="domain" description="EAL" evidence="2">
    <location>
        <begin position="519"/>
        <end position="772"/>
    </location>
</feature>
<dbReference type="InterPro" id="IPR050706">
    <property type="entry name" value="Cyclic-di-GMP_PDE-like"/>
</dbReference>
<sequence>MRRFGVGTKFVSMSIAILLVIQSASYLITQRNIDDIVRQQVKEELITVDANWWALMEQRAASLRQSALVLATDFGFRDAVLSGDTETIRSVLDNSSGRIGAAFAALLTVDYKLQASSTDAFTEAGLVGFFQQTASRLAAGGDGYTLIDFDEKLLVTVMVPLNAPVQVGWVMMAFPVTREQVEELVKVSRADLAIIGSTGGVAVSSLPSSTYPALLNLKDGGNAILNGREYVARKSGDRSHSAGLDVYMLRPIDVFVEPFSRVEQALLALAAIAMVLFTLGSFILARRITVPLRKLSKASDQLSAGDYSMALPALRHRDEIGDLSRAFNHMRTSIQSQQDEIRALAFWDRLTGLPNRIQFRDLVTLAINSNTQESGTKQPVTIVMLNLDRFKFVNNVLGYAFGDQLLIAVAERLVSIPGIVRENIARVGGDEFAILLEGVDSNGALPFANLVAQAFEAPMKMQDQTVDISAGIGIASWPSDAGDVDRLLSRAVIAMYVAKNKSTGIQVYNAALDSSSPETLSMLSELRNAVENNELRVYLQPKLHIASGTVSSAEALVRWQHPVRGLVPPMQFIPFAEQTGYIRQMTLWMFEEVARNMQLLNSAGGPLCVSVNLSTRDLLDQDFPDKLEDLMRKHGVATDSFCLEITESAIMDDPDRAEATLNRLSQRGFKLSIDDFGTGYSSLAYLKRLPVNELKIDKSFVMGMDGDESDSLIVKSTIELAHNLGKTVVAEGVENQVITDKLRALSCDEAQGYHLSRPLPLEQFTAWRLKFSETAAAQTATTFQI</sequence>
<dbReference type="Gene3D" id="3.30.70.270">
    <property type="match status" value="1"/>
</dbReference>
<dbReference type="CDD" id="cd01948">
    <property type="entry name" value="EAL"/>
    <property type="match status" value="1"/>
</dbReference>
<evidence type="ECO:0000259" key="3">
    <source>
        <dbReference type="PROSITE" id="PS50885"/>
    </source>
</evidence>
<name>A0ABU3KHJ3_9BURK</name>
<dbReference type="PANTHER" id="PTHR33121">
    <property type="entry name" value="CYCLIC DI-GMP PHOSPHODIESTERASE PDEF"/>
    <property type="match status" value="1"/>
</dbReference>
<dbReference type="PANTHER" id="PTHR33121:SF70">
    <property type="entry name" value="SIGNALING PROTEIN YKOW"/>
    <property type="match status" value="1"/>
</dbReference>
<dbReference type="InterPro" id="IPR000160">
    <property type="entry name" value="GGDEF_dom"/>
</dbReference>
<evidence type="ECO:0000313" key="5">
    <source>
        <dbReference type="EMBL" id="MDT7517186.1"/>
    </source>
</evidence>
<dbReference type="InterPro" id="IPR029787">
    <property type="entry name" value="Nucleotide_cyclase"/>
</dbReference>
<protein>
    <submittedName>
        <fullName evidence="5">EAL domain-containing protein</fullName>
    </submittedName>
</protein>
<dbReference type="CDD" id="cd06225">
    <property type="entry name" value="HAMP"/>
    <property type="match status" value="1"/>
</dbReference>
<gene>
    <name evidence="5" type="ORF">RAE19_00230</name>
</gene>
<dbReference type="Pfam" id="PF14827">
    <property type="entry name" value="dCache_3"/>
    <property type="match status" value="1"/>
</dbReference>
<dbReference type="InterPro" id="IPR035919">
    <property type="entry name" value="EAL_sf"/>
</dbReference>
<keyword evidence="1" id="KW-0472">Membrane</keyword>
<dbReference type="InterPro" id="IPR001633">
    <property type="entry name" value="EAL_dom"/>
</dbReference>
<dbReference type="SUPFAM" id="SSF158472">
    <property type="entry name" value="HAMP domain-like"/>
    <property type="match status" value="1"/>
</dbReference>